<evidence type="ECO:0000256" key="1">
    <source>
        <dbReference type="ARBA" id="ARBA00022884"/>
    </source>
</evidence>
<dbReference type="PIRSF" id="PIRSF005578">
    <property type="entry name" value="TlyA"/>
    <property type="match status" value="1"/>
</dbReference>
<comment type="similarity">
    <text evidence="2">Belongs to the TlyA family.</text>
</comment>
<dbReference type="GO" id="GO:0008168">
    <property type="term" value="F:methyltransferase activity"/>
    <property type="evidence" value="ECO:0007669"/>
    <property type="project" value="UniProtKB-KW"/>
</dbReference>
<dbReference type="InterPro" id="IPR002877">
    <property type="entry name" value="RNA_MeTrfase_FtsJ_dom"/>
</dbReference>
<evidence type="ECO:0000256" key="3">
    <source>
        <dbReference type="PROSITE-ProRule" id="PRU00182"/>
    </source>
</evidence>
<reference evidence="5" key="1">
    <citation type="submission" date="2018-01" db="EMBL/GenBank/DDBJ databases">
        <authorList>
            <person name="Regsiter A."/>
            <person name="William W."/>
        </authorList>
    </citation>
    <scope>NUCLEOTIDE SEQUENCE</scope>
    <source>
        <strain evidence="5">TRIP AH-1</strain>
    </source>
</reference>
<sequence length="244" mass="26339">MTLQKTRLDLLLVQKGLAETREKARALILAGHVMVDGTQADKAGRLVPQSCSIKVKEAPPYVSRGGLKLEAALEQFDVDVAGKVILDVGASTGGFTDCLLKHGAAGVVTVDVGYGQLDFRLRQDARVTVLEKTNIRYLKPEDISEDLHGAVIDVSFISLRLVVPAVSLLLKENAFIIALIKPQFEVGKGKVGKGGVVRDPALHQEVVEGLKAFFQTEGWKVIGIIPSPISGSKGNREFLIYLKT</sequence>
<dbReference type="InterPro" id="IPR002942">
    <property type="entry name" value="S4_RNA-bd"/>
</dbReference>
<keyword evidence="5" id="KW-0808">Transferase</keyword>
<organism evidence="5">
    <name type="scientific">uncultured Desulfobacterium sp</name>
    <dbReference type="NCBI Taxonomy" id="201089"/>
    <lineage>
        <taxon>Bacteria</taxon>
        <taxon>Pseudomonadati</taxon>
        <taxon>Thermodesulfobacteriota</taxon>
        <taxon>Desulfobacteria</taxon>
        <taxon>Desulfobacterales</taxon>
        <taxon>Desulfobacteriaceae</taxon>
        <taxon>Desulfobacterium</taxon>
        <taxon>environmental samples</taxon>
    </lineage>
</organism>
<dbReference type="EMBL" id="OJIN01000220">
    <property type="protein sequence ID" value="SPD75782.1"/>
    <property type="molecule type" value="Genomic_DNA"/>
</dbReference>
<dbReference type="SUPFAM" id="SSF53335">
    <property type="entry name" value="S-adenosyl-L-methionine-dependent methyltransferases"/>
    <property type="match status" value="1"/>
</dbReference>
<dbReference type="PROSITE" id="PS50889">
    <property type="entry name" value="S4"/>
    <property type="match status" value="1"/>
</dbReference>
<dbReference type="CDD" id="cd00165">
    <property type="entry name" value="S4"/>
    <property type="match status" value="1"/>
</dbReference>
<gene>
    <name evidence="5" type="primary">yqxC</name>
    <name evidence="5" type="ORF">PITCH_A750003</name>
</gene>
<dbReference type="Gene3D" id="3.10.290.10">
    <property type="entry name" value="RNA-binding S4 domain"/>
    <property type="match status" value="1"/>
</dbReference>
<keyword evidence="5" id="KW-0489">Methyltransferase</keyword>
<dbReference type="GO" id="GO:0032259">
    <property type="term" value="P:methylation"/>
    <property type="evidence" value="ECO:0007669"/>
    <property type="project" value="UniProtKB-KW"/>
</dbReference>
<dbReference type="EC" id="2.1.1.-" evidence="5"/>
<dbReference type="InterPro" id="IPR004538">
    <property type="entry name" value="Hemolysin_A/TlyA"/>
</dbReference>
<dbReference type="Gene3D" id="3.40.50.150">
    <property type="entry name" value="Vaccinia Virus protein VP39"/>
    <property type="match status" value="1"/>
</dbReference>
<dbReference type="PANTHER" id="PTHR32319:SF0">
    <property type="entry name" value="BACTERIAL HEMOLYSIN-LIKE PROTEIN"/>
    <property type="match status" value="1"/>
</dbReference>
<dbReference type="NCBIfam" id="TIGR00478">
    <property type="entry name" value="tly"/>
    <property type="match status" value="1"/>
</dbReference>
<proteinExistence type="inferred from homology"/>
<protein>
    <submittedName>
        <fullName evidence="5">Putative rRNA methyltransferase YqxC</fullName>
        <ecNumber evidence="5">2.1.1.-</ecNumber>
    </submittedName>
</protein>
<accession>A0A445N247</accession>
<dbReference type="GO" id="GO:0003723">
    <property type="term" value="F:RNA binding"/>
    <property type="evidence" value="ECO:0007669"/>
    <property type="project" value="UniProtKB-KW"/>
</dbReference>
<dbReference type="SUPFAM" id="SSF55174">
    <property type="entry name" value="Alpha-L RNA-binding motif"/>
    <property type="match status" value="1"/>
</dbReference>
<evidence type="ECO:0000313" key="5">
    <source>
        <dbReference type="EMBL" id="SPD75782.1"/>
    </source>
</evidence>
<evidence type="ECO:0000259" key="4">
    <source>
        <dbReference type="SMART" id="SM00363"/>
    </source>
</evidence>
<feature type="domain" description="RNA-binding S4" evidence="4">
    <location>
        <begin position="6"/>
        <end position="70"/>
    </location>
</feature>
<dbReference type="AlphaFoldDB" id="A0A445N247"/>
<dbReference type="PANTHER" id="PTHR32319">
    <property type="entry name" value="BACTERIAL HEMOLYSIN-LIKE PROTEIN"/>
    <property type="match status" value="1"/>
</dbReference>
<dbReference type="Pfam" id="PF01728">
    <property type="entry name" value="FtsJ"/>
    <property type="match status" value="1"/>
</dbReference>
<dbReference type="InterPro" id="IPR047048">
    <property type="entry name" value="TlyA"/>
</dbReference>
<evidence type="ECO:0000256" key="2">
    <source>
        <dbReference type="ARBA" id="ARBA00029460"/>
    </source>
</evidence>
<keyword evidence="1 3" id="KW-0694">RNA-binding</keyword>
<dbReference type="InterPro" id="IPR029063">
    <property type="entry name" value="SAM-dependent_MTases_sf"/>
</dbReference>
<dbReference type="InterPro" id="IPR036986">
    <property type="entry name" value="S4_RNA-bd_sf"/>
</dbReference>
<dbReference type="SMART" id="SM00363">
    <property type="entry name" value="S4"/>
    <property type="match status" value="1"/>
</dbReference>
<name>A0A445N247_9BACT</name>
<dbReference type="Pfam" id="PF01479">
    <property type="entry name" value="S4"/>
    <property type="match status" value="1"/>
</dbReference>